<dbReference type="InterPro" id="IPR046487">
    <property type="entry name" value="DUF6580"/>
</dbReference>
<protein>
    <submittedName>
        <fullName evidence="2">Uncharacterized protein</fullName>
    </submittedName>
</protein>
<sequence>MLAYLFLLVAVAIRFLPHPLAFTPVAASLLFFGARGARRQVWVPLALLAASDVALTTVVYAYRFSFDHLVTWAWYGAVLWLGARLRQNVRPLRLIFAALASSVSFFLVSNFAVWAAWNMYPKNLAGLMMSYAAALPFFHRAVQGDLFFTSVMFATPVLLHHLSSAGDRIISSHCKETA</sequence>
<feature type="transmembrane region" description="Helical" evidence="1">
    <location>
        <begin position="137"/>
        <end position="159"/>
    </location>
</feature>
<keyword evidence="1" id="KW-1133">Transmembrane helix</keyword>
<keyword evidence="1" id="KW-0472">Membrane</keyword>
<gene>
    <name evidence="2" type="ORF">SBA1_1460005</name>
</gene>
<feature type="transmembrane region" description="Helical" evidence="1">
    <location>
        <begin position="94"/>
        <end position="117"/>
    </location>
</feature>
<accession>A0A2U3K882</accession>
<proteinExistence type="predicted"/>
<dbReference type="Proteomes" id="UP000238701">
    <property type="component" value="Unassembled WGS sequence"/>
</dbReference>
<evidence type="ECO:0000256" key="1">
    <source>
        <dbReference type="SAM" id="Phobius"/>
    </source>
</evidence>
<dbReference type="OrthoDB" id="9806699at2"/>
<dbReference type="EMBL" id="OMOD01000053">
    <property type="protein sequence ID" value="SPF35874.1"/>
    <property type="molecule type" value="Genomic_DNA"/>
</dbReference>
<feature type="transmembrane region" description="Helical" evidence="1">
    <location>
        <begin position="41"/>
        <end position="62"/>
    </location>
</feature>
<dbReference type="Pfam" id="PF20221">
    <property type="entry name" value="DUF6580"/>
    <property type="match status" value="1"/>
</dbReference>
<organism evidence="2 3">
    <name type="scientific">Candidatus Sulfotelmatobacter kueseliae</name>
    <dbReference type="NCBI Taxonomy" id="2042962"/>
    <lineage>
        <taxon>Bacteria</taxon>
        <taxon>Pseudomonadati</taxon>
        <taxon>Acidobacteriota</taxon>
        <taxon>Terriglobia</taxon>
        <taxon>Terriglobales</taxon>
        <taxon>Candidatus Korobacteraceae</taxon>
        <taxon>Candidatus Sulfotelmatobacter</taxon>
    </lineage>
</organism>
<evidence type="ECO:0000313" key="3">
    <source>
        <dbReference type="Proteomes" id="UP000238701"/>
    </source>
</evidence>
<name>A0A2U3K882_9BACT</name>
<reference evidence="3" key="1">
    <citation type="submission" date="2018-02" db="EMBL/GenBank/DDBJ databases">
        <authorList>
            <person name="Hausmann B."/>
        </authorList>
    </citation>
    <scope>NUCLEOTIDE SEQUENCE [LARGE SCALE GENOMIC DNA]</scope>
    <source>
        <strain evidence="3">Peat soil MAG SbA1</strain>
    </source>
</reference>
<evidence type="ECO:0000313" key="2">
    <source>
        <dbReference type="EMBL" id="SPF35874.1"/>
    </source>
</evidence>
<keyword evidence="1" id="KW-0812">Transmembrane</keyword>
<dbReference type="AlphaFoldDB" id="A0A2U3K882"/>